<gene>
    <name evidence="2" type="ORF">THAOC_07440</name>
</gene>
<name>K0SXJ3_THAOC</name>
<keyword evidence="3" id="KW-1185">Reference proteome</keyword>
<accession>K0SXJ3</accession>
<feature type="compositionally biased region" description="Basic and acidic residues" evidence="1">
    <location>
        <begin position="49"/>
        <end position="59"/>
    </location>
</feature>
<organism evidence="2 3">
    <name type="scientific">Thalassiosira oceanica</name>
    <name type="common">Marine diatom</name>
    <dbReference type="NCBI Taxonomy" id="159749"/>
    <lineage>
        <taxon>Eukaryota</taxon>
        <taxon>Sar</taxon>
        <taxon>Stramenopiles</taxon>
        <taxon>Ochrophyta</taxon>
        <taxon>Bacillariophyta</taxon>
        <taxon>Coscinodiscophyceae</taxon>
        <taxon>Thalassiosirophycidae</taxon>
        <taxon>Thalassiosirales</taxon>
        <taxon>Thalassiosiraceae</taxon>
        <taxon>Thalassiosira</taxon>
    </lineage>
</organism>
<dbReference type="EMBL" id="AGNL01007584">
    <property type="protein sequence ID" value="EJK71148.1"/>
    <property type="molecule type" value="Genomic_DNA"/>
</dbReference>
<evidence type="ECO:0000256" key="1">
    <source>
        <dbReference type="SAM" id="MobiDB-lite"/>
    </source>
</evidence>
<dbReference type="AlphaFoldDB" id="K0SXJ3"/>
<evidence type="ECO:0000313" key="3">
    <source>
        <dbReference type="Proteomes" id="UP000266841"/>
    </source>
</evidence>
<comment type="caution">
    <text evidence="2">The sequence shown here is derived from an EMBL/GenBank/DDBJ whole genome shotgun (WGS) entry which is preliminary data.</text>
</comment>
<feature type="region of interest" description="Disordered" evidence="1">
    <location>
        <begin position="1"/>
        <end position="59"/>
    </location>
</feature>
<dbReference type="Proteomes" id="UP000266841">
    <property type="component" value="Unassembled WGS sequence"/>
</dbReference>
<feature type="compositionally biased region" description="Polar residues" evidence="1">
    <location>
        <begin position="10"/>
        <end position="20"/>
    </location>
</feature>
<evidence type="ECO:0000313" key="2">
    <source>
        <dbReference type="EMBL" id="EJK71148.1"/>
    </source>
</evidence>
<sequence length="73" mass="8191">MCATCDPVGSLSQNFPTCTTPMGGAPKPHKTNINKTMPQKKTKKTNSRQRREEGLEKTERCFQDQSWDFAANS</sequence>
<feature type="compositionally biased region" description="Basic residues" evidence="1">
    <location>
        <begin position="27"/>
        <end position="48"/>
    </location>
</feature>
<protein>
    <submittedName>
        <fullName evidence="2">Uncharacterized protein</fullName>
    </submittedName>
</protein>
<reference evidence="2 3" key="1">
    <citation type="journal article" date="2012" name="Genome Biol.">
        <title>Genome and low-iron response of an oceanic diatom adapted to chronic iron limitation.</title>
        <authorList>
            <person name="Lommer M."/>
            <person name="Specht M."/>
            <person name="Roy A.S."/>
            <person name="Kraemer L."/>
            <person name="Andreson R."/>
            <person name="Gutowska M.A."/>
            <person name="Wolf J."/>
            <person name="Bergner S.V."/>
            <person name="Schilhabel M.B."/>
            <person name="Klostermeier U.C."/>
            <person name="Beiko R.G."/>
            <person name="Rosenstiel P."/>
            <person name="Hippler M."/>
            <person name="Laroche J."/>
        </authorList>
    </citation>
    <scope>NUCLEOTIDE SEQUENCE [LARGE SCALE GENOMIC DNA]</scope>
    <source>
        <strain evidence="2 3">CCMP1005</strain>
    </source>
</reference>
<proteinExistence type="predicted"/>